<reference evidence="10" key="1">
    <citation type="submission" date="2025-08" db="UniProtKB">
        <authorList>
            <consortium name="Ensembl"/>
        </authorList>
    </citation>
    <scope>IDENTIFICATION</scope>
</reference>
<dbReference type="SUPFAM" id="SSF81321">
    <property type="entry name" value="Family A G protein-coupled receptor-like"/>
    <property type="match status" value="1"/>
</dbReference>
<evidence type="ECO:0000313" key="11">
    <source>
        <dbReference type="Proteomes" id="UP000694523"/>
    </source>
</evidence>
<feature type="transmembrane region" description="Helical" evidence="8">
    <location>
        <begin position="119"/>
        <end position="138"/>
    </location>
</feature>
<organism evidence="10 11">
    <name type="scientific">Neogobius melanostomus</name>
    <name type="common">round goby</name>
    <dbReference type="NCBI Taxonomy" id="47308"/>
    <lineage>
        <taxon>Eukaryota</taxon>
        <taxon>Metazoa</taxon>
        <taxon>Chordata</taxon>
        <taxon>Craniata</taxon>
        <taxon>Vertebrata</taxon>
        <taxon>Euteleostomi</taxon>
        <taxon>Actinopterygii</taxon>
        <taxon>Neopterygii</taxon>
        <taxon>Teleostei</taxon>
        <taxon>Neoteleostei</taxon>
        <taxon>Acanthomorphata</taxon>
        <taxon>Gobiaria</taxon>
        <taxon>Gobiiformes</taxon>
        <taxon>Gobioidei</taxon>
        <taxon>Gobiidae</taxon>
        <taxon>Benthophilinae</taxon>
        <taxon>Neogobiini</taxon>
        <taxon>Neogobius</taxon>
    </lineage>
</organism>
<accession>A0A8C6SWX8</accession>
<reference evidence="10" key="2">
    <citation type="submission" date="2025-09" db="UniProtKB">
        <authorList>
            <consortium name="Ensembl"/>
        </authorList>
    </citation>
    <scope>IDENTIFICATION</scope>
</reference>
<dbReference type="GO" id="GO:0006955">
    <property type="term" value="P:immune response"/>
    <property type="evidence" value="ECO:0007669"/>
    <property type="project" value="TreeGrafter"/>
</dbReference>
<evidence type="ECO:0000313" key="10">
    <source>
        <dbReference type="Ensembl" id="ENSNMLP00000012425.1"/>
    </source>
</evidence>
<proteinExistence type="predicted"/>
<evidence type="ECO:0000256" key="5">
    <source>
        <dbReference type="ARBA" id="ARBA00023136"/>
    </source>
</evidence>
<dbReference type="InterPro" id="IPR000276">
    <property type="entry name" value="GPCR_Rhodpsn"/>
</dbReference>
<dbReference type="AlphaFoldDB" id="A0A8C6SWX8"/>
<dbReference type="PANTHER" id="PTHR10489:SF946">
    <property type="entry name" value="LEUKOTRIENE B4 RECEPTOR 1-LIKE"/>
    <property type="match status" value="1"/>
</dbReference>
<comment type="subcellular location">
    <subcellularLocation>
        <location evidence="1">Membrane</location>
    </subcellularLocation>
</comment>
<dbReference type="GO" id="GO:0019957">
    <property type="term" value="F:C-C chemokine binding"/>
    <property type="evidence" value="ECO:0007669"/>
    <property type="project" value="TreeGrafter"/>
</dbReference>
<feature type="domain" description="G-protein coupled receptors family 1 profile" evidence="9">
    <location>
        <begin position="63"/>
        <end position="178"/>
    </location>
</feature>
<dbReference type="Gene3D" id="1.20.1070.10">
    <property type="entry name" value="Rhodopsin 7-helix transmembrane proteins"/>
    <property type="match status" value="1"/>
</dbReference>
<dbReference type="GO" id="GO:0016493">
    <property type="term" value="F:C-C chemokine receptor activity"/>
    <property type="evidence" value="ECO:0007669"/>
    <property type="project" value="TreeGrafter"/>
</dbReference>
<dbReference type="PRINTS" id="PR00237">
    <property type="entry name" value="GPCRRHODOPSN"/>
</dbReference>
<feature type="transmembrane region" description="Helical" evidence="8">
    <location>
        <begin position="46"/>
        <end position="67"/>
    </location>
</feature>
<keyword evidence="6" id="KW-0675">Receptor</keyword>
<keyword evidence="4" id="KW-0297">G-protein coupled receptor</keyword>
<dbReference type="InterPro" id="IPR050119">
    <property type="entry name" value="CCR1-9-like"/>
</dbReference>
<evidence type="ECO:0000256" key="7">
    <source>
        <dbReference type="ARBA" id="ARBA00023224"/>
    </source>
</evidence>
<dbReference type="Proteomes" id="UP000694523">
    <property type="component" value="Unplaced"/>
</dbReference>
<dbReference type="Ensembl" id="ENSNMLT00000014036.1">
    <property type="protein sequence ID" value="ENSNMLP00000012425.1"/>
    <property type="gene ID" value="ENSNMLG00000008445.1"/>
</dbReference>
<evidence type="ECO:0000259" key="9">
    <source>
        <dbReference type="PROSITE" id="PS50262"/>
    </source>
</evidence>
<sequence>YYSGQFGDHIMLFAADMDQLNLTSANFTNFSTSLHPPPSFSMGFRAVAPAVLLSLCFLVGFPGNLAVIILKPNWQNLSRLTQSLMMNLALSDLLCLITLPLWIYTLLSSWTLGTITCKIMAYVVYCSLYSSLLTVTALSVQRYIQVVHQQRCLQFKKRLLVLLWLTAMLFSIPSLVLY</sequence>
<dbReference type="InterPro" id="IPR017452">
    <property type="entry name" value="GPCR_Rhodpsn_7TM"/>
</dbReference>
<dbReference type="GO" id="GO:0060326">
    <property type="term" value="P:cell chemotaxis"/>
    <property type="evidence" value="ECO:0007669"/>
    <property type="project" value="TreeGrafter"/>
</dbReference>
<dbReference type="PROSITE" id="PS50262">
    <property type="entry name" value="G_PROTEIN_RECEP_F1_2"/>
    <property type="match status" value="1"/>
</dbReference>
<evidence type="ECO:0000256" key="6">
    <source>
        <dbReference type="ARBA" id="ARBA00023170"/>
    </source>
</evidence>
<keyword evidence="2 8" id="KW-0812">Transmembrane</keyword>
<evidence type="ECO:0000256" key="8">
    <source>
        <dbReference type="SAM" id="Phobius"/>
    </source>
</evidence>
<feature type="transmembrane region" description="Helical" evidence="8">
    <location>
        <begin position="88"/>
        <end position="107"/>
    </location>
</feature>
<keyword evidence="3 8" id="KW-1133">Transmembrane helix</keyword>
<protein>
    <recommendedName>
        <fullName evidence="9">G-protein coupled receptors family 1 profile domain-containing protein</fullName>
    </recommendedName>
</protein>
<evidence type="ECO:0000256" key="4">
    <source>
        <dbReference type="ARBA" id="ARBA00023040"/>
    </source>
</evidence>
<dbReference type="PANTHER" id="PTHR10489">
    <property type="entry name" value="CELL ADHESION MOLECULE"/>
    <property type="match status" value="1"/>
</dbReference>
<evidence type="ECO:0000256" key="2">
    <source>
        <dbReference type="ARBA" id="ARBA00022692"/>
    </source>
</evidence>
<evidence type="ECO:0000256" key="1">
    <source>
        <dbReference type="ARBA" id="ARBA00004370"/>
    </source>
</evidence>
<evidence type="ECO:0000256" key="3">
    <source>
        <dbReference type="ARBA" id="ARBA00022989"/>
    </source>
</evidence>
<feature type="transmembrane region" description="Helical" evidence="8">
    <location>
        <begin position="159"/>
        <end position="177"/>
    </location>
</feature>
<dbReference type="GO" id="GO:0009897">
    <property type="term" value="C:external side of plasma membrane"/>
    <property type="evidence" value="ECO:0007669"/>
    <property type="project" value="TreeGrafter"/>
</dbReference>
<keyword evidence="5 8" id="KW-0472">Membrane</keyword>
<keyword evidence="7" id="KW-0807">Transducer</keyword>
<dbReference type="Pfam" id="PF00001">
    <property type="entry name" value="7tm_1"/>
    <property type="match status" value="1"/>
</dbReference>
<dbReference type="GO" id="GO:0019722">
    <property type="term" value="P:calcium-mediated signaling"/>
    <property type="evidence" value="ECO:0007669"/>
    <property type="project" value="TreeGrafter"/>
</dbReference>
<dbReference type="GO" id="GO:0007204">
    <property type="term" value="P:positive regulation of cytosolic calcium ion concentration"/>
    <property type="evidence" value="ECO:0007669"/>
    <property type="project" value="TreeGrafter"/>
</dbReference>
<keyword evidence="11" id="KW-1185">Reference proteome</keyword>
<name>A0A8C6SWX8_9GOBI</name>